<proteinExistence type="inferred from homology"/>
<dbReference type="GO" id="GO:0070043">
    <property type="term" value="F:rRNA (guanine-N7-)-methyltransferase activity"/>
    <property type="evidence" value="ECO:0007669"/>
    <property type="project" value="UniProtKB-UniRule"/>
</dbReference>
<feature type="binding site" evidence="6">
    <location>
        <position position="188"/>
    </location>
    <ligand>
        <name>S-adenosyl-L-methionine</name>
        <dbReference type="ChEBI" id="CHEBI:59789"/>
    </ligand>
</feature>
<dbReference type="AlphaFoldDB" id="A0A4U8THW5"/>
<evidence type="ECO:0000256" key="6">
    <source>
        <dbReference type="HAMAP-Rule" id="MF_00074"/>
    </source>
</evidence>
<evidence type="ECO:0000313" key="7">
    <source>
        <dbReference type="EMBL" id="TLD99836.1"/>
    </source>
</evidence>
<reference evidence="7 8" key="1">
    <citation type="journal article" date="2014" name="Genome Announc.">
        <title>Draft genome sequences of eight enterohepatic helicobacter species isolated from both laboratory and wild rodents.</title>
        <authorList>
            <person name="Sheh A."/>
            <person name="Shen Z."/>
            <person name="Fox J.G."/>
        </authorList>
    </citation>
    <scope>NUCLEOTIDE SEQUENCE [LARGE SCALE GENOMIC DNA]</scope>
    <source>
        <strain evidence="7 8">ST1</strain>
    </source>
</reference>
<evidence type="ECO:0000256" key="1">
    <source>
        <dbReference type="ARBA" id="ARBA00022490"/>
    </source>
</evidence>
<dbReference type="SUPFAM" id="SSF53335">
    <property type="entry name" value="S-adenosyl-L-methionine-dependent methyltransferases"/>
    <property type="match status" value="1"/>
</dbReference>
<dbReference type="OrthoDB" id="9808773at2"/>
<dbReference type="STRING" id="216.LS73_05230"/>
<keyword evidence="2 6" id="KW-0698">rRNA processing</keyword>
<keyword evidence="1 6" id="KW-0963">Cytoplasm</keyword>
<feature type="binding site" evidence="6">
    <location>
        <position position="125"/>
    </location>
    <ligand>
        <name>S-adenosyl-L-methionine</name>
        <dbReference type="ChEBI" id="CHEBI:59789"/>
    </ligand>
</feature>
<name>A0A4U8THW5_9HELI</name>
<gene>
    <name evidence="6 7" type="primary">rsmG</name>
    <name evidence="7" type="ORF">LS73_006535</name>
</gene>
<keyword evidence="3 6" id="KW-0489">Methyltransferase</keyword>
<dbReference type="HAMAP" id="MF_00074">
    <property type="entry name" value="16SrRNA_methyltr_G"/>
    <property type="match status" value="1"/>
</dbReference>
<dbReference type="GO" id="GO:0005829">
    <property type="term" value="C:cytosol"/>
    <property type="evidence" value="ECO:0007669"/>
    <property type="project" value="TreeGrafter"/>
</dbReference>
<dbReference type="Pfam" id="PF02527">
    <property type="entry name" value="GidB"/>
    <property type="match status" value="1"/>
</dbReference>
<feature type="binding site" evidence="6">
    <location>
        <position position="120"/>
    </location>
    <ligand>
        <name>S-adenosyl-L-methionine</name>
        <dbReference type="ChEBI" id="CHEBI:59789"/>
    </ligand>
</feature>
<evidence type="ECO:0000256" key="2">
    <source>
        <dbReference type="ARBA" id="ARBA00022552"/>
    </source>
</evidence>
<dbReference type="Proteomes" id="UP000029922">
    <property type="component" value="Unassembled WGS sequence"/>
</dbReference>
<sequence>MSKEFIKIRTSVKNHINVKNSIIFQNSQNLNQDSKITKASLYVDSIHTKDKSVLLNTGESYNLSNECISRLDEFCSVLLHWNTIHNLTGAKNTRDIQIHINDSLYPLSFLQPFDICVDIGSGAGFPAIALACHCLDSHFYLIEPRKKKAAFLQYVISRLRLSNAKVIADFSYNISSIGDFGASLITSRAVCDGHSLVKGSKHLLANNGKYLLFKGTSSIQDCEHIEGFLLQRFYYKQRIYAYLHSK</sequence>
<comment type="similarity">
    <text evidence="6">Belongs to the methyltransferase superfamily. RNA methyltransferase RsmG family.</text>
</comment>
<organism evidence="7 8">
    <name type="scientific">Helicobacter muridarum</name>
    <dbReference type="NCBI Taxonomy" id="216"/>
    <lineage>
        <taxon>Bacteria</taxon>
        <taxon>Pseudomonadati</taxon>
        <taxon>Campylobacterota</taxon>
        <taxon>Epsilonproteobacteria</taxon>
        <taxon>Campylobacterales</taxon>
        <taxon>Helicobacteraceae</taxon>
        <taxon>Helicobacter</taxon>
    </lineage>
</organism>
<dbReference type="PANTHER" id="PTHR31760:SF0">
    <property type="entry name" value="S-ADENOSYL-L-METHIONINE-DEPENDENT METHYLTRANSFERASES SUPERFAMILY PROTEIN"/>
    <property type="match status" value="1"/>
</dbReference>
<evidence type="ECO:0000256" key="3">
    <source>
        <dbReference type="ARBA" id="ARBA00022603"/>
    </source>
</evidence>
<feature type="binding site" evidence="6">
    <location>
        <begin position="171"/>
        <end position="172"/>
    </location>
    <ligand>
        <name>S-adenosyl-L-methionine</name>
        <dbReference type="ChEBI" id="CHEBI:59789"/>
    </ligand>
</feature>
<comment type="caution">
    <text evidence="7">The sequence shown here is derived from an EMBL/GenBank/DDBJ whole genome shotgun (WGS) entry which is preliminary data.</text>
</comment>
<dbReference type="InterPro" id="IPR029063">
    <property type="entry name" value="SAM-dependent_MTases_sf"/>
</dbReference>
<evidence type="ECO:0000256" key="5">
    <source>
        <dbReference type="ARBA" id="ARBA00022691"/>
    </source>
</evidence>
<accession>A0A4U8THW5</accession>
<evidence type="ECO:0000256" key="4">
    <source>
        <dbReference type="ARBA" id="ARBA00022679"/>
    </source>
</evidence>
<keyword evidence="5 6" id="KW-0949">S-adenosyl-L-methionine</keyword>
<dbReference type="PANTHER" id="PTHR31760">
    <property type="entry name" value="S-ADENOSYL-L-METHIONINE-DEPENDENT METHYLTRANSFERASES SUPERFAMILY PROTEIN"/>
    <property type="match status" value="1"/>
</dbReference>
<comment type="function">
    <text evidence="6">Specifically methylates the N7 position of a guanine in 16S rRNA.</text>
</comment>
<dbReference type="EMBL" id="JRPD02000014">
    <property type="protein sequence ID" value="TLD99836.1"/>
    <property type="molecule type" value="Genomic_DNA"/>
</dbReference>
<dbReference type="NCBIfam" id="TIGR00138">
    <property type="entry name" value="rsmG_gidB"/>
    <property type="match status" value="1"/>
</dbReference>
<dbReference type="EC" id="2.1.1.-" evidence="6"/>
<dbReference type="InterPro" id="IPR003682">
    <property type="entry name" value="rRNA_ssu_MeTfrase_G"/>
</dbReference>
<comment type="subcellular location">
    <subcellularLocation>
        <location evidence="6">Cytoplasm</location>
    </subcellularLocation>
</comment>
<dbReference type="Gene3D" id="3.40.50.150">
    <property type="entry name" value="Vaccinia Virus protein VP39"/>
    <property type="match status" value="1"/>
</dbReference>
<comment type="caution">
    <text evidence="6">Lacks conserved residue(s) required for the propagation of feature annotation.</text>
</comment>
<protein>
    <recommendedName>
        <fullName evidence="6">Ribosomal RNA small subunit methyltransferase G</fullName>
        <ecNumber evidence="6">2.1.1.-</ecNumber>
    </recommendedName>
    <alternativeName>
        <fullName evidence="6">16S rRNA 7-methylguanosine methyltransferase</fullName>
        <shortName evidence="6">16S rRNA m7G methyltransferase</shortName>
    </alternativeName>
</protein>
<evidence type="ECO:0000313" key="8">
    <source>
        <dbReference type="Proteomes" id="UP000029922"/>
    </source>
</evidence>
<keyword evidence="4 6" id="KW-0808">Transferase</keyword>